<feature type="region of interest" description="Disordered" evidence="1">
    <location>
        <begin position="53"/>
        <end position="81"/>
    </location>
</feature>
<dbReference type="AlphaFoldDB" id="A0A2K9YRT3"/>
<dbReference type="EMBL" id="MG677935">
    <property type="protein sequence ID" value="AUW36467.1"/>
    <property type="molecule type" value="Genomic_DNA"/>
</dbReference>
<evidence type="ECO:0000313" key="2">
    <source>
        <dbReference type="EMBL" id="AUW36467.1"/>
    </source>
</evidence>
<geneLocation type="chloroplast" evidence="2"/>
<keyword evidence="2" id="KW-0934">Plastid</keyword>
<evidence type="ECO:0000256" key="1">
    <source>
        <dbReference type="SAM" id="MobiDB-lite"/>
    </source>
</evidence>
<name>A0A2K9YRT3_HAELA</name>
<proteinExistence type="predicted"/>
<protein>
    <submittedName>
        <fullName evidence="2">Uncharacterized protein</fullName>
    </submittedName>
</protein>
<keyword evidence="2" id="KW-0150">Chloroplast</keyword>
<organism evidence="2">
    <name type="scientific">Haematococcus lacustris</name>
    <name type="common">Green alga</name>
    <name type="synonym">Haematococcus pluvialis</name>
    <dbReference type="NCBI Taxonomy" id="44745"/>
    <lineage>
        <taxon>Eukaryota</taxon>
        <taxon>Viridiplantae</taxon>
        <taxon>Chlorophyta</taxon>
        <taxon>core chlorophytes</taxon>
        <taxon>Chlorophyceae</taxon>
        <taxon>CS clade</taxon>
        <taxon>Chlamydomonadales</taxon>
        <taxon>Haematococcaceae</taxon>
        <taxon>Haematococcus</taxon>
    </lineage>
</organism>
<accession>A0A2K9YRT3</accession>
<gene>
    <name evidence="2" type="ORF">SG3EUKT975065.1</name>
</gene>
<sequence>MLSKTRFNNKIIDRWNGCCGLNLICRKRLDINPIPYELHPICPKRFGGFPPLPPRRPAWKKGGRGGSSLVFPRGPLAPSWG</sequence>
<reference evidence="2" key="1">
    <citation type="submission" date="2017-12" db="EMBL/GenBank/DDBJ databases">
        <authorList>
            <person name="Hurst M.R.H."/>
        </authorList>
    </citation>
    <scope>NUCLEOTIDE SEQUENCE</scope>
    <source>
        <strain evidence="2">UTEX 2505</strain>
    </source>
</reference>